<feature type="region of interest" description="Disordered" evidence="1">
    <location>
        <begin position="282"/>
        <end position="309"/>
    </location>
</feature>
<proteinExistence type="predicted"/>
<evidence type="ECO:0008006" key="3">
    <source>
        <dbReference type="Google" id="ProtNLM"/>
    </source>
</evidence>
<dbReference type="PANTHER" id="PTHR14552">
    <property type="match status" value="1"/>
</dbReference>
<dbReference type="SUPFAM" id="SSF46689">
    <property type="entry name" value="Homeodomain-like"/>
    <property type="match status" value="1"/>
</dbReference>
<accession>A0A061R820</accession>
<dbReference type="InterPro" id="IPR009057">
    <property type="entry name" value="Homeodomain-like_sf"/>
</dbReference>
<evidence type="ECO:0000256" key="1">
    <source>
        <dbReference type="SAM" id="MobiDB-lite"/>
    </source>
</evidence>
<dbReference type="EMBL" id="GBEZ01020014">
    <property type="protein sequence ID" value="JAC66616.1"/>
    <property type="molecule type" value="Transcribed_RNA"/>
</dbReference>
<dbReference type="SUPFAM" id="SSF101386">
    <property type="entry name" value="all-alpha NTP pyrophosphatases"/>
    <property type="match status" value="1"/>
</dbReference>
<dbReference type="AlphaFoldDB" id="A0A061R820"/>
<gene>
    <name evidence="2" type="ORF">TSPGSL018_13211</name>
</gene>
<feature type="region of interest" description="Disordered" evidence="1">
    <location>
        <begin position="193"/>
        <end position="212"/>
    </location>
</feature>
<organism evidence="2">
    <name type="scientific">Tetraselmis sp. GSL018</name>
    <dbReference type="NCBI Taxonomy" id="582737"/>
    <lineage>
        <taxon>Eukaryota</taxon>
        <taxon>Viridiplantae</taxon>
        <taxon>Chlorophyta</taxon>
        <taxon>core chlorophytes</taxon>
        <taxon>Chlorodendrophyceae</taxon>
        <taxon>Chlorodendrales</taxon>
        <taxon>Chlorodendraceae</taxon>
        <taxon>Tetraselmis</taxon>
    </lineage>
</organism>
<feature type="compositionally biased region" description="Basic and acidic residues" evidence="1">
    <location>
        <begin position="193"/>
        <end position="209"/>
    </location>
</feature>
<name>A0A061R820_9CHLO</name>
<reference evidence="2" key="1">
    <citation type="submission" date="2014-05" db="EMBL/GenBank/DDBJ databases">
        <title>The transcriptome of the halophilic microalga Tetraselmis sp. GSL018 isolated from the Great Salt Lake, Utah.</title>
        <authorList>
            <person name="Jinkerson R.E."/>
            <person name="D'Adamo S."/>
            <person name="Posewitz M.C."/>
        </authorList>
    </citation>
    <scope>NUCLEOTIDE SEQUENCE</scope>
    <source>
        <strain evidence="2">GSL018</strain>
    </source>
</reference>
<evidence type="ECO:0000313" key="2">
    <source>
        <dbReference type="EMBL" id="JAC66616.1"/>
    </source>
</evidence>
<feature type="compositionally biased region" description="Low complexity" evidence="1">
    <location>
        <begin position="284"/>
        <end position="294"/>
    </location>
</feature>
<dbReference type="Gene3D" id="1.10.287.1080">
    <property type="entry name" value="MazG-like"/>
    <property type="match status" value="1"/>
</dbReference>
<dbReference type="Gene3D" id="1.10.10.60">
    <property type="entry name" value="Homeodomain-like"/>
    <property type="match status" value="1"/>
</dbReference>
<sequence>MDGDRHLQDLNHMGPQGETVAGPRIYELVPFQAYLSQVSQGRSLFQSSISSHLGMQRGSTFRQPRASLGRIETGLPALQLPVPRPSKFTGTVSMEEIRSLMEAFYSSRQIAHTPRYLLLDVVKHTGALSEAFQQRGAGDSALDIQVLHGEERRRIAEAIADCYLSISRLADICNVDLSAAILERVRKLERKHPIDREKRDRSSREEEAGKRKRFTDDEIGALTSFAERYGWSLFNVSNRTREAFCRENGISRERLSNFFNNRRPRDFRKGAQAMSASMICQARSSSAGSGPSPGDTEPSHVAGHHDFCS</sequence>
<dbReference type="PANTHER" id="PTHR14552:SF21">
    <property type="entry name" value="DCTP PYROPHOSPHATASE 1"/>
    <property type="match status" value="1"/>
</dbReference>
<protein>
    <recommendedName>
        <fullName evidence="3">Homeobox domain-containing protein</fullName>
    </recommendedName>
</protein>